<dbReference type="EMBL" id="JAUUTY010000007">
    <property type="protein sequence ID" value="KAK1604740.1"/>
    <property type="molecule type" value="Genomic_DNA"/>
</dbReference>
<name>A0AAD8QKX3_LOLMU</name>
<gene>
    <name evidence="4" type="ORF">QYE76_028413</name>
</gene>
<feature type="chain" id="PRO_5042237402" description="GDSL esterase/lipase" evidence="3">
    <location>
        <begin position="23"/>
        <end position="336"/>
    </location>
</feature>
<evidence type="ECO:0000313" key="5">
    <source>
        <dbReference type="Proteomes" id="UP001231189"/>
    </source>
</evidence>
<dbReference type="InterPro" id="IPR036514">
    <property type="entry name" value="SGNH_hydro_sf"/>
</dbReference>
<organism evidence="4 5">
    <name type="scientific">Lolium multiflorum</name>
    <name type="common">Italian ryegrass</name>
    <name type="synonym">Lolium perenne subsp. multiflorum</name>
    <dbReference type="NCBI Taxonomy" id="4521"/>
    <lineage>
        <taxon>Eukaryota</taxon>
        <taxon>Viridiplantae</taxon>
        <taxon>Streptophyta</taxon>
        <taxon>Embryophyta</taxon>
        <taxon>Tracheophyta</taxon>
        <taxon>Spermatophyta</taxon>
        <taxon>Magnoliopsida</taxon>
        <taxon>Liliopsida</taxon>
        <taxon>Poales</taxon>
        <taxon>Poaceae</taxon>
        <taxon>BOP clade</taxon>
        <taxon>Pooideae</taxon>
        <taxon>Poodae</taxon>
        <taxon>Poeae</taxon>
        <taxon>Poeae Chloroplast Group 2 (Poeae type)</taxon>
        <taxon>Loliodinae</taxon>
        <taxon>Loliinae</taxon>
        <taxon>Lolium</taxon>
    </lineage>
</organism>
<evidence type="ECO:0000256" key="1">
    <source>
        <dbReference type="ARBA" id="ARBA00008668"/>
    </source>
</evidence>
<reference evidence="4" key="1">
    <citation type="submission" date="2023-07" db="EMBL/GenBank/DDBJ databases">
        <title>A chromosome-level genome assembly of Lolium multiflorum.</title>
        <authorList>
            <person name="Chen Y."/>
            <person name="Copetti D."/>
            <person name="Kolliker R."/>
            <person name="Studer B."/>
        </authorList>
    </citation>
    <scope>NUCLEOTIDE SEQUENCE</scope>
    <source>
        <strain evidence="4">02402/16</strain>
        <tissue evidence="4">Leaf</tissue>
    </source>
</reference>
<dbReference type="AlphaFoldDB" id="A0AAD8QKX3"/>
<dbReference type="PANTHER" id="PTHR22835:SF651">
    <property type="entry name" value="GDSL ESTERASE_LIPASE"/>
    <property type="match status" value="1"/>
</dbReference>
<proteinExistence type="inferred from homology"/>
<comment type="similarity">
    <text evidence="1">Belongs to the 'GDSL' lipolytic enzyme family.</text>
</comment>
<evidence type="ECO:0000256" key="2">
    <source>
        <dbReference type="ARBA" id="ARBA00023180"/>
    </source>
</evidence>
<protein>
    <recommendedName>
        <fullName evidence="6">GDSL esterase/lipase</fullName>
    </recommendedName>
</protein>
<keyword evidence="2" id="KW-0325">Glycoprotein</keyword>
<dbReference type="SUPFAM" id="SSF52266">
    <property type="entry name" value="SGNH hydrolase"/>
    <property type="match status" value="1"/>
</dbReference>
<keyword evidence="5" id="KW-1185">Reference proteome</keyword>
<evidence type="ECO:0008006" key="6">
    <source>
        <dbReference type="Google" id="ProtNLM"/>
    </source>
</evidence>
<dbReference type="GO" id="GO:0016788">
    <property type="term" value="F:hydrolase activity, acting on ester bonds"/>
    <property type="evidence" value="ECO:0007669"/>
    <property type="project" value="InterPro"/>
</dbReference>
<dbReference type="InterPro" id="IPR001087">
    <property type="entry name" value="GDSL"/>
</dbReference>
<comment type="caution">
    <text evidence="4">The sequence shown here is derived from an EMBL/GenBank/DDBJ whole genome shotgun (WGS) entry which is preliminary data.</text>
</comment>
<sequence length="336" mass="36731">MRTSHTAFLVLIILPYLGTGGAQSKFTSIISFGDSYTDTATAVLCWTSSRMLLGLPFVPPYLADRKANFSGGVDFAVVGAPALNLTYLQGQNMTVNPPINSSLDDQLVWFEKLKPSLCKGQGANCFGSTLFVMGALGTNDHFSFLSSNRTVEQARAYVPTIVDSISRGVERLIQHGAKYVVVADMVPFGCLPIVLTLFASKDKADYDRYGCLKLAKAPQYQNYLLRQRIKVLQNKYPSTMIISAEYYRPIISFLHMPTHFGFNSSTTLLTCCGAGGPPYNFDSSTFCGLPGVMACARPSEALQWDGVHLTEAAYRLIADGWLHGPYADPPILHVAH</sequence>
<dbReference type="PANTHER" id="PTHR22835">
    <property type="entry name" value="ZINC FINGER FYVE DOMAIN CONTAINING PROTEIN"/>
    <property type="match status" value="1"/>
</dbReference>
<accession>A0AAD8QKX3</accession>
<keyword evidence="3" id="KW-0732">Signal</keyword>
<feature type="signal peptide" evidence="3">
    <location>
        <begin position="1"/>
        <end position="22"/>
    </location>
</feature>
<dbReference type="Gene3D" id="3.40.50.1110">
    <property type="entry name" value="SGNH hydrolase"/>
    <property type="match status" value="1"/>
</dbReference>
<dbReference type="Pfam" id="PF00657">
    <property type="entry name" value="Lipase_GDSL"/>
    <property type="match status" value="1"/>
</dbReference>
<evidence type="ECO:0000313" key="4">
    <source>
        <dbReference type="EMBL" id="KAK1604740.1"/>
    </source>
</evidence>
<evidence type="ECO:0000256" key="3">
    <source>
        <dbReference type="SAM" id="SignalP"/>
    </source>
</evidence>
<dbReference type="Proteomes" id="UP001231189">
    <property type="component" value="Unassembled WGS sequence"/>
</dbReference>